<feature type="transmembrane region" description="Helical" evidence="1">
    <location>
        <begin position="136"/>
        <end position="157"/>
    </location>
</feature>
<keyword evidence="1" id="KW-1133">Transmembrane helix</keyword>
<keyword evidence="1" id="KW-0812">Transmembrane</keyword>
<feature type="domain" description="VanZ-like" evidence="2">
    <location>
        <begin position="76"/>
        <end position="176"/>
    </location>
</feature>
<gene>
    <name evidence="3" type="ORF">ERS132462_01536</name>
</gene>
<feature type="transmembrane region" description="Helical" evidence="1">
    <location>
        <begin position="12"/>
        <end position="31"/>
    </location>
</feature>
<evidence type="ECO:0000313" key="4">
    <source>
        <dbReference type="Proteomes" id="UP000072003"/>
    </source>
</evidence>
<evidence type="ECO:0000313" key="3">
    <source>
        <dbReference type="EMBL" id="CYU22573.1"/>
    </source>
</evidence>
<dbReference type="Proteomes" id="UP000072003">
    <property type="component" value="Unassembled WGS sequence"/>
</dbReference>
<dbReference type="AlphaFoldDB" id="A0A0Z8CBZ8"/>
<dbReference type="RefSeq" id="WP_079395778.1">
    <property type="nucleotide sequence ID" value="NZ_CEDC01000087.1"/>
</dbReference>
<evidence type="ECO:0000256" key="1">
    <source>
        <dbReference type="SAM" id="Phobius"/>
    </source>
</evidence>
<dbReference type="Pfam" id="PF04892">
    <property type="entry name" value="VanZ"/>
    <property type="match status" value="1"/>
</dbReference>
<feature type="transmembrane region" description="Helical" evidence="1">
    <location>
        <begin position="69"/>
        <end position="88"/>
    </location>
</feature>
<evidence type="ECO:0000259" key="2">
    <source>
        <dbReference type="Pfam" id="PF04892"/>
    </source>
</evidence>
<protein>
    <submittedName>
        <fullName evidence="3">VanZ family protein</fullName>
    </submittedName>
</protein>
<accession>A0A0Z8CBZ8</accession>
<proteinExistence type="predicted"/>
<feature type="transmembrane region" description="Helical" evidence="1">
    <location>
        <begin position="163"/>
        <end position="182"/>
    </location>
</feature>
<name>A0A0Z8CBZ8_STRSU</name>
<sequence>MNKERFYDVINAILSFLFCRWLFMTFLFYQFTTIFMTVDFWPTLAAILLMTGFCFTLFRLVYKPHIPRLTLWFFYACYGLLLVYLLFFKSMGVRGVNWNLLSTFPQDLFLNPTILVFNLLLFLPLGLLFSFSWKKLSLFVGAILLVEACQFFFSLGFFDLNDILLNTSGFALGNLLGQSAIAQSFKNRIQKK</sequence>
<feature type="transmembrane region" description="Helical" evidence="1">
    <location>
        <begin position="108"/>
        <end position="129"/>
    </location>
</feature>
<organism evidence="3 4">
    <name type="scientific">Streptococcus suis</name>
    <dbReference type="NCBI Taxonomy" id="1307"/>
    <lineage>
        <taxon>Bacteria</taxon>
        <taxon>Bacillati</taxon>
        <taxon>Bacillota</taxon>
        <taxon>Bacilli</taxon>
        <taxon>Lactobacillales</taxon>
        <taxon>Streptococcaceae</taxon>
        <taxon>Streptococcus</taxon>
    </lineage>
</organism>
<feature type="transmembrane region" description="Helical" evidence="1">
    <location>
        <begin position="43"/>
        <end position="62"/>
    </location>
</feature>
<dbReference type="InterPro" id="IPR006976">
    <property type="entry name" value="VanZ-like"/>
</dbReference>
<reference evidence="3 4" key="1">
    <citation type="submission" date="2016-02" db="EMBL/GenBank/DDBJ databases">
        <authorList>
            <consortium name="Pathogen Informatics"/>
        </authorList>
    </citation>
    <scope>NUCLEOTIDE SEQUENCE [LARGE SCALE GENOMIC DNA]</scope>
    <source>
        <strain evidence="3 4">LSS100</strain>
    </source>
</reference>
<dbReference type="EMBL" id="FIFN01000016">
    <property type="protein sequence ID" value="CYU22573.1"/>
    <property type="molecule type" value="Genomic_DNA"/>
</dbReference>
<keyword evidence="1" id="KW-0472">Membrane</keyword>